<evidence type="ECO:0000256" key="3">
    <source>
        <dbReference type="ARBA" id="ARBA00022839"/>
    </source>
</evidence>
<dbReference type="InterPro" id="IPR012337">
    <property type="entry name" value="RNaseH-like_sf"/>
</dbReference>
<organism evidence="5 6">
    <name type="scientific">Crepidotus variabilis</name>
    <dbReference type="NCBI Taxonomy" id="179855"/>
    <lineage>
        <taxon>Eukaryota</taxon>
        <taxon>Fungi</taxon>
        <taxon>Dikarya</taxon>
        <taxon>Basidiomycota</taxon>
        <taxon>Agaricomycotina</taxon>
        <taxon>Agaricomycetes</taxon>
        <taxon>Agaricomycetidae</taxon>
        <taxon>Agaricales</taxon>
        <taxon>Agaricineae</taxon>
        <taxon>Crepidotaceae</taxon>
        <taxon>Crepidotus</taxon>
    </lineage>
</organism>
<gene>
    <name evidence="5" type="ORF">CPB83DRAFT_757443</name>
</gene>
<keyword evidence="6" id="KW-1185">Reference proteome</keyword>
<evidence type="ECO:0000313" key="6">
    <source>
        <dbReference type="Proteomes" id="UP000807306"/>
    </source>
</evidence>
<dbReference type="SMART" id="SM00479">
    <property type="entry name" value="EXOIII"/>
    <property type="match status" value="1"/>
</dbReference>
<name>A0A9P6ERK1_9AGAR</name>
<feature type="domain" description="Exonuclease" evidence="4">
    <location>
        <begin position="40"/>
        <end position="259"/>
    </location>
</feature>
<dbReference type="Proteomes" id="UP000807306">
    <property type="component" value="Unassembled WGS sequence"/>
</dbReference>
<dbReference type="SUPFAM" id="SSF53098">
    <property type="entry name" value="Ribonuclease H-like"/>
    <property type="match status" value="1"/>
</dbReference>
<dbReference type="InterPro" id="IPR013520">
    <property type="entry name" value="Ribonucl_H"/>
</dbReference>
<reference evidence="5" key="1">
    <citation type="submission" date="2020-11" db="EMBL/GenBank/DDBJ databases">
        <authorList>
            <consortium name="DOE Joint Genome Institute"/>
            <person name="Ahrendt S."/>
            <person name="Riley R."/>
            <person name="Andreopoulos W."/>
            <person name="Labutti K."/>
            <person name="Pangilinan J."/>
            <person name="Ruiz-Duenas F.J."/>
            <person name="Barrasa J.M."/>
            <person name="Sanchez-Garcia M."/>
            <person name="Camarero S."/>
            <person name="Miyauchi S."/>
            <person name="Serrano A."/>
            <person name="Linde D."/>
            <person name="Babiker R."/>
            <person name="Drula E."/>
            <person name="Ayuso-Fernandez I."/>
            <person name="Pacheco R."/>
            <person name="Padilla G."/>
            <person name="Ferreira P."/>
            <person name="Barriuso J."/>
            <person name="Kellner H."/>
            <person name="Castanera R."/>
            <person name="Alfaro M."/>
            <person name="Ramirez L."/>
            <person name="Pisabarro A.G."/>
            <person name="Kuo A."/>
            <person name="Tritt A."/>
            <person name="Lipzen A."/>
            <person name="He G."/>
            <person name="Yan M."/>
            <person name="Ng V."/>
            <person name="Cullen D."/>
            <person name="Martin F."/>
            <person name="Rosso M.-N."/>
            <person name="Henrissat B."/>
            <person name="Hibbett D."/>
            <person name="Martinez A.T."/>
            <person name="Grigoriev I.V."/>
        </authorList>
    </citation>
    <scope>NUCLEOTIDE SEQUENCE</scope>
    <source>
        <strain evidence="5">CBS 506.95</strain>
    </source>
</reference>
<dbReference type="OrthoDB" id="448399at2759"/>
<dbReference type="InterPro" id="IPR051274">
    <property type="entry name" value="3-5_Exoribonuclease"/>
</dbReference>
<keyword evidence="1" id="KW-0540">Nuclease</keyword>
<dbReference type="GO" id="GO:0000175">
    <property type="term" value="F:3'-5'-RNA exonuclease activity"/>
    <property type="evidence" value="ECO:0007669"/>
    <property type="project" value="InterPro"/>
</dbReference>
<dbReference type="InterPro" id="IPR036397">
    <property type="entry name" value="RNaseH_sf"/>
</dbReference>
<protein>
    <submittedName>
        <fullName evidence="5">Ribonuclease H-like domain-containing protein</fullName>
    </submittedName>
</protein>
<evidence type="ECO:0000313" key="5">
    <source>
        <dbReference type="EMBL" id="KAF9533379.1"/>
    </source>
</evidence>
<dbReference type="Gene3D" id="3.30.420.10">
    <property type="entry name" value="Ribonuclease H-like superfamily/Ribonuclease H"/>
    <property type="match status" value="1"/>
</dbReference>
<evidence type="ECO:0000256" key="1">
    <source>
        <dbReference type="ARBA" id="ARBA00022722"/>
    </source>
</evidence>
<evidence type="ECO:0000259" key="4">
    <source>
        <dbReference type="SMART" id="SM00479"/>
    </source>
</evidence>
<dbReference type="PANTHER" id="PTHR23044:SF61">
    <property type="entry name" value="3'-5' EXORIBONUCLEASE 1-RELATED"/>
    <property type="match status" value="1"/>
</dbReference>
<keyword evidence="2" id="KW-0378">Hydrolase</keyword>
<keyword evidence="3" id="KW-0269">Exonuclease</keyword>
<accession>A0A9P6ERK1</accession>
<dbReference type="Pfam" id="PF00929">
    <property type="entry name" value="RNase_T"/>
    <property type="match status" value="1"/>
</dbReference>
<evidence type="ECO:0000256" key="2">
    <source>
        <dbReference type="ARBA" id="ARBA00022801"/>
    </source>
</evidence>
<dbReference type="CDD" id="cd06133">
    <property type="entry name" value="ERI-1_3'hExo_like"/>
    <property type="match status" value="1"/>
</dbReference>
<dbReference type="GO" id="GO:0003676">
    <property type="term" value="F:nucleic acid binding"/>
    <property type="evidence" value="ECO:0007669"/>
    <property type="project" value="InterPro"/>
</dbReference>
<dbReference type="AlphaFoldDB" id="A0A9P6ERK1"/>
<sequence>MRYQNRSRRPRPKKQLPISAVNGVSPSQVLPLRSKQYYDAFLVVDVEGTCKLGTDFNYPNEIIEFPVCIVEWRDRSEDGLGSVLEVVDEFRSFVKPTWRPTLSNFCTQLTGITQEQVDSSPHFPEVLEHLEAFLVKNGLIEQGTRQRLKKFCWCSDGPFDIRDFVVKQCYISQVQMPPWLQSDVLDVRSTVLQYLSVLPPASIPQLTTTQGGITRRSLNIATQLKVLELPEFQGRQHSGIDDTRNVAKVLIELARRGMCLLPNTTIHPGKRWAWMGRDGEVLEAGLTCA</sequence>
<comment type="caution">
    <text evidence="5">The sequence shown here is derived from an EMBL/GenBank/DDBJ whole genome shotgun (WGS) entry which is preliminary data.</text>
</comment>
<dbReference type="EMBL" id="MU157828">
    <property type="protein sequence ID" value="KAF9533379.1"/>
    <property type="molecule type" value="Genomic_DNA"/>
</dbReference>
<dbReference type="PANTHER" id="PTHR23044">
    <property type="entry name" value="3'-5' EXONUCLEASE ERI1-RELATED"/>
    <property type="match status" value="1"/>
</dbReference>
<dbReference type="InterPro" id="IPR047201">
    <property type="entry name" value="ERI-1_3'hExo-like"/>
</dbReference>
<proteinExistence type="predicted"/>